<protein>
    <submittedName>
        <fullName evidence="2">Sporulation initiation factor Spo0A C-terminal domain-containing protein</fullName>
    </submittedName>
</protein>
<dbReference type="GO" id="GO:0042173">
    <property type="term" value="P:regulation of sporulation resulting in formation of a cellular spore"/>
    <property type="evidence" value="ECO:0007669"/>
    <property type="project" value="InterPro"/>
</dbReference>
<keyword evidence="3" id="KW-1185">Reference proteome</keyword>
<gene>
    <name evidence="2" type="ORF">H8S11_02140</name>
</gene>
<evidence type="ECO:0000259" key="1">
    <source>
        <dbReference type="Pfam" id="PF08769"/>
    </source>
</evidence>
<dbReference type="EMBL" id="JACOPO010000001">
    <property type="protein sequence ID" value="MBC5721624.1"/>
    <property type="molecule type" value="Genomic_DNA"/>
</dbReference>
<name>A0A8J6J0N6_9FIRM</name>
<dbReference type="Pfam" id="PF08769">
    <property type="entry name" value="Spo0A_C"/>
    <property type="match status" value="1"/>
</dbReference>
<dbReference type="GO" id="GO:0003677">
    <property type="term" value="F:DNA binding"/>
    <property type="evidence" value="ECO:0007669"/>
    <property type="project" value="InterPro"/>
</dbReference>
<evidence type="ECO:0000313" key="3">
    <source>
        <dbReference type="Proteomes" id="UP000628736"/>
    </source>
</evidence>
<reference evidence="2" key="1">
    <citation type="submission" date="2020-08" db="EMBL/GenBank/DDBJ databases">
        <title>Genome public.</title>
        <authorList>
            <person name="Liu C."/>
            <person name="Sun Q."/>
        </authorList>
    </citation>
    <scope>NUCLEOTIDE SEQUENCE</scope>
    <source>
        <strain evidence="2">NSJ-23</strain>
    </source>
</reference>
<keyword evidence="2" id="KW-0396">Initiation factor</keyword>
<comment type="caution">
    <text evidence="2">The sequence shown here is derived from an EMBL/GenBank/DDBJ whole genome shotgun (WGS) entry which is preliminary data.</text>
</comment>
<dbReference type="InterPro" id="IPR036388">
    <property type="entry name" value="WH-like_DNA-bd_sf"/>
</dbReference>
<dbReference type="InterPro" id="IPR016032">
    <property type="entry name" value="Sig_transdc_resp-reg_C-effctor"/>
</dbReference>
<dbReference type="Gene3D" id="1.10.10.10">
    <property type="entry name" value="Winged helix-like DNA-binding domain superfamily/Winged helix DNA-binding domain"/>
    <property type="match status" value="1"/>
</dbReference>
<dbReference type="GO" id="GO:0003700">
    <property type="term" value="F:DNA-binding transcription factor activity"/>
    <property type="evidence" value="ECO:0007669"/>
    <property type="project" value="InterPro"/>
</dbReference>
<feature type="domain" description="Sporulation initiation factor Spo0A C-terminal" evidence="1">
    <location>
        <begin position="24"/>
        <end position="122"/>
    </location>
</feature>
<dbReference type="SUPFAM" id="SSF46894">
    <property type="entry name" value="C-terminal effector domain of the bipartite response regulators"/>
    <property type="match status" value="1"/>
</dbReference>
<organism evidence="2 3">
    <name type="scientific">Flintibacter hominis</name>
    <dbReference type="NCBI Taxonomy" id="2763048"/>
    <lineage>
        <taxon>Bacteria</taxon>
        <taxon>Bacillati</taxon>
        <taxon>Bacillota</taxon>
        <taxon>Clostridia</taxon>
        <taxon>Eubacteriales</taxon>
        <taxon>Flintibacter</taxon>
    </lineage>
</organism>
<accession>A0A8J6J0N6</accession>
<sequence>MKIYFLVPEDELPQDQFDRKALDIEALLRRLGVTRKLTGFQYVCYMVNQVVEDPSRLSLITKRLYPETARHFHTTRDSIELATRNVIRAVWGQADHRLLDHIAGIHLEKRPSNCEFIDILSSFLSRPQEDKEISSEDK</sequence>
<dbReference type="GO" id="GO:0005509">
    <property type="term" value="F:calcium ion binding"/>
    <property type="evidence" value="ECO:0007669"/>
    <property type="project" value="InterPro"/>
</dbReference>
<dbReference type="AlphaFoldDB" id="A0A8J6J0N6"/>
<proteinExistence type="predicted"/>
<evidence type="ECO:0000313" key="2">
    <source>
        <dbReference type="EMBL" id="MBC5721624.1"/>
    </source>
</evidence>
<dbReference type="Proteomes" id="UP000628736">
    <property type="component" value="Unassembled WGS sequence"/>
</dbReference>
<dbReference type="RefSeq" id="WP_186852018.1">
    <property type="nucleotide sequence ID" value="NZ_JACOPO010000001.1"/>
</dbReference>
<dbReference type="GO" id="GO:0003743">
    <property type="term" value="F:translation initiation factor activity"/>
    <property type="evidence" value="ECO:0007669"/>
    <property type="project" value="UniProtKB-KW"/>
</dbReference>
<keyword evidence="2" id="KW-0648">Protein biosynthesis</keyword>
<dbReference type="InterPro" id="IPR014879">
    <property type="entry name" value="Spo0A_C"/>
</dbReference>
<dbReference type="GO" id="GO:0005737">
    <property type="term" value="C:cytoplasm"/>
    <property type="evidence" value="ECO:0007669"/>
    <property type="project" value="InterPro"/>
</dbReference>